<feature type="region of interest" description="Disordered" evidence="3">
    <location>
        <begin position="552"/>
        <end position="625"/>
    </location>
</feature>
<feature type="compositionally biased region" description="Low complexity" evidence="3">
    <location>
        <begin position="932"/>
        <end position="945"/>
    </location>
</feature>
<evidence type="ECO:0000313" key="6">
    <source>
        <dbReference type="Proteomes" id="UP000215914"/>
    </source>
</evidence>
<dbReference type="SMART" id="SM00343">
    <property type="entry name" value="ZnF_C2HC"/>
    <property type="match status" value="2"/>
</dbReference>
<proteinExistence type="predicted"/>
<feature type="compositionally biased region" description="Polar residues" evidence="3">
    <location>
        <begin position="591"/>
        <end position="601"/>
    </location>
</feature>
<dbReference type="InterPro" id="IPR036875">
    <property type="entry name" value="Znf_CCHC_sf"/>
</dbReference>
<evidence type="ECO:0000313" key="5">
    <source>
        <dbReference type="EMBL" id="KAF5796509.1"/>
    </source>
</evidence>
<feature type="domain" description="CCHC-type" evidence="4">
    <location>
        <begin position="422"/>
        <end position="437"/>
    </location>
</feature>
<dbReference type="Gramene" id="mRNA:HanXRQr2_Chr08g0352341">
    <property type="protein sequence ID" value="CDS:HanXRQr2_Chr08g0352341.1"/>
    <property type="gene ID" value="HanXRQr2_Chr08g0352341"/>
</dbReference>
<feature type="region of interest" description="Disordered" evidence="3">
    <location>
        <begin position="270"/>
        <end position="310"/>
    </location>
</feature>
<feature type="region of interest" description="Disordered" evidence="3">
    <location>
        <begin position="923"/>
        <end position="945"/>
    </location>
</feature>
<feature type="compositionally biased region" description="Polar residues" evidence="3">
    <location>
        <begin position="1036"/>
        <end position="1049"/>
    </location>
</feature>
<gene>
    <name evidence="5" type="ORF">HanXRQr2_Chr08g0352341</name>
</gene>
<evidence type="ECO:0000256" key="2">
    <source>
        <dbReference type="SAM" id="Coils"/>
    </source>
</evidence>
<feature type="domain" description="CCHC-type" evidence="4">
    <location>
        <begin position="1118"/>
        <end position="1133"/>
    </location>
</feature>
<feature type="compositionally biased region" description="Low complexity" evidence="3">
    <location>
        <begin position="282"/>
        <end position="295"/>
    </location>
</feature>
<comment type="caution">
    <text evidence="5">The sequence shown here is derived from an EMBL/GenBank/DDBJ whole genome shotgun (WGS) entry which is preliminary data.</text>
</comment>
<dbReference type="GO" id="GO:0008270">
    <property type="term" value="F:zinc ion binding"/>
    <property type="evidence" value="ECO:0007669"/>
    <property type="project" value="UniProtKB-KW"/>
</dbReference>
<keyword evidence="1" id="KW-0479">Metal-binding</keyword>
<dbReference type="PROSITE" id="PS50158">
    <property type="entry name" value="ZF_CCHC"/>
    <property type="match status" value="2"/>
</dbReference>
<keyword evidence="1" id="KW-0863">Zinc-finger</keyword>
<feature type="coiled-coil region" evidence="2">
    <location>
        <begin position="786"/>
        <end position="813"/>
    </location>
</feature>
<evidence type="ECO:0000256" key="3">
    <source>
        <dbReference type="SAM" id="MobiDB-lite"/>
    </source>
</evidence>
<sequence>MDTEFYNVFATPSSPAAIAQAMNLENETGTTQKPSKLMSIEEYYGWKDRFENWVQANHLRSWECILKKYVLPRTELQVLKELSEFTDQERVMYKAEKMMISLLQQAIKEDIFILLQHYKTTKSIWDAHKVKFEGSENMIKSKKALLKKEFDLFSSLPGEDAKKLIERYCHLVRSMSMLSITKDREEWVDKLADALPQKEWGTYLMILKHMGVYDGLTISQFIEKIESQDLEQQKITRMNSPSGQQDVKMYYKGSIPVPESERSLKIQTTFSAGDSTEKADQSSTKSSNGFSSFPSVNPKESNTSFQSQSTKTGNGYVIQCNIALNLPEGQSFSEDTAKDHMALLGSVLLSYEGLVAGRIGNPMLTKEDYDQIDAEEMELMDIKWCLASVLRRAEKFKTITGRNDFLDAHVSTLGFDKSKVTCFRCREKGHFKQECKNREASGAQNPFGKDGYYRKAIYQQVGQSQDSQTAHGKKIEDSKRACLVNFNWSNYISPDSKAYLVDQDDEQLPEGFSWDMFVDEKGDFKAFIAKIVREPDMFATWMKSIGENVKSEEEEYVMSDENLESTDKGSQISDEGEQNVASSEKEVVFDQTPSNSSLSDADSEKSVQFDQSLVDSSSDDEEEKHINVAKSHLSPESFHFYFADRLEKLKEKRAAKEQQKKSEDDVQNIESVVEKVAEDEKVIEAEKVKEEEKVIEVVKTIEVEKIIEVVKPCMKCLEGCKECVAKDDIIAEYEKKKEQLLFNLNYVKESYDVLNKIVTGLQKTNSEREQALTMMNAVMMTKQKAINFYIEESAKWKQELETAKIENERIRRLLQSYSSSDYLIDRIYPTVAGMEAFQDEKPKQKKDCGKKPTVSYNKCPPPIWEGYSPRKPNEEQLEKAVNIKLKTNATEVLPDNIDVMFTSSDTDHESELIKKVVDQVLDTEEESESKSESGGSNSSVNSPKSSVKRSYSKEFLLLKANLDDETFEVAYTLNDSDKLYYDKEFPIRSVRFDLIKKVFKLTEINISEIKDLDLSDKPKKYTSRVQQRLNKKKGYNSGSGFQKKPNQNRSYKKKGLGLIPPENHKNDKNSKTKTKLVSGGSSEEEQKRAFWRQSNQEFLAERKKNGTEVFYQRETRTCYKCNEAGHIAWNCSKTAKEKQGVSKKLKEKVVDVEPPTNKLKIFENSTYEVGECSKRNLYEKKGKDNQMWVVKKVDVNVGDESGSTKPEEPHVEEKISVNDDDFLSLKFEEVKKKVGNVEISNQFYNKKTKFDVKKTFNGSVKKIFGKMLNGKAKGVKDFYATKKATYNPTMQELKAIKSEKTWMEVCFP</sequence>
<evidence type="ECO:0000259" key="4">
    <source>
        <dbReference type="PROSITE" id="PS50158"/>
    </source>
</evidence>
<organism evidence="5 6">
    <name type="scientific">Helianthus annuus</name>
    <name type="common">Common sunflower</name>
    <dbReference type="NCBI Taxonomy" id="4232"/>
    <lineage>
        <taxon>Eukaryota</taxon>
        <taxon>Viridiplantae</taxon>
        <taxon>Streptophyta</taxon>
        <taxon>Embryophyta</taxon>
        <taxon>Tracheophyta</taxon>
        <taxon>Spermatophyta</taxon>
        <taxon>Magnoliopsida</taxon>
        <taxon>eudicotyledons</taxon>
        <taxon>Gunneridae</taxon>
        <taxon>Pentapetalae</taxon>
        <taxon>asterids</taxon>
        <taxon>campanulids</taxon>
        <taxon>Asterales</taxon>
        <taxon>Asteraceae</taxon>
        <taxon>Asteroideae</taxon>
        <taxon>Heliantheae alliance</taxon>
        <taxon>Heliantheae</taxon>
        <taxon>Helianthus</taxon>
    </lineage>
</organism>
<reference evidence="5" key="1">
    <citation type="journal article" date="2017" name="Nature">
        <title>The sunflower genome provides insights into oil metabolism, flowering and Asterid evolution.</title>
        <authorList>
            <person name="Badouin H."/>
            <person name="Gouzy J."/>
            <person name="Grassa C.J."/>
            <person name="Murat F."/>
            <person name="Staton S.E."/>
            <person name="Cottret L."/>
            <person name="Lelandais-Briere C."/>
            <person name="Owens G.L."/>
            <person name="Carrere S."/>
            <person name="Mayjonade B."/>
            <person name="Legrand L."/>
            <person name="Gill N."/>
            <person name="Kane N.C."/>
            <person name="Bowers J.E."/>
            <person name="Hubner S."/>
            <person name="Bellec A."/>
            <person name="Berard A."/>
            <person name="Berges H."/>
            <person name="Blanchet N."/>
            <person name="Boniface M.C."/>
            <person name="Brunel D."/>
            <person name="Catrice O."/>
            <person name="Chaidir N."/>
            <person name="Claudel C."/>
            <person name="Donnadieu C."/>
            <person name="Faraut T."/>
            <person name="Fievet G."/>
            <person name="Helmstetter N."/>
            <person name="King M."/>
            <person name="Knapp S.J."/>
            <person name="Lai Z."/>
            <person name="Le Paslier M.C."/>
            <person name="Lippi Y."/>
            <person name="Lorenzon L."/>
            <person name="Mandel J.R."/>
            <person name="Marage G."/>
            <person name="Marchand G."/>
            <person name="Marquand E."/>
            <person name="Bret-Mestries E."/>
            <person name="Morien E."/>
            <person name="Nambeesan S."/>
            <person name="Nguyen T."/>
            <person name="Pegot-Espagnet P."/>
            <person name="Pouilly N."/>
            <person name="Raftis F."/>
            <person name="Sallet E."/>
            <person name="Schiex T."/>
            <person name="Thomas J."/>
            <person name="Vandecasteele C."/>
            <person name="Vares D."/>
            <person name="Vear F."/>
            <person name="Vautrin S."/>
            <person name="Crespi M."/>
            <person name="Mangin B."/>
            <person name="Burke J.M."/>
            <person name="Salse J."/>
            <person name="Munos S."/>
            <person name="Vincourt P."/>
            <person name="Rieseberg L.H."/>
            <person name="Langlade N.B."/>
        </authorList>
    </citation>
    <scope>NUCLEOTIDE SEQUENCE</scope>
    <source>
        <tissue evidence="5">Leaves</tissue>
    </source>
</reference>
<dbReference type="GO" id="GO:0003676">
    <property type="term" value="F:nucleic acid binding"/>
    <property type="evidence" value="ECO:0007669"/>
    <property type="project" value="InterPro"/>
</dbReference>
<dbReference type="SUPFAM" id="SSF57756">
    <property type="entry name" value="Retrovirus zinc finger-like domains"/>
    <property type="match status" value="2"/>
</dbReference>
<accession>A0A9K3IGK7</accession>
<feature type="region of interest" description="Disordered" evidence="3">
    <location>
        <begin position="1021"/>
        <end position="1086"/>
    </location>
</feature>
<dbReference type="Proteomes" id="UP000215914">
    <property type="component" value="Unassembled WGS sequence"/>
</dbReference>
<reference evidence="5" key="2">
    <citation type="submission" date="2020-06" db="EMBL/GenBank/DDBJ databases">
        <title>Helianthus annuus Genome sequencing and assembly Release 2.</title>
        <authorList>
            <person name="Gouzy J."/>
            <person name="Langlade N."/>
            <person name="Munos S."/>
        </authorList>
    </citation>
    <scope>NUCLEOTIDE SEQUENCE</scope>
    <source>
        <tissue evidence="5">Leaves</tissue>
    </source>
</reference>
<evidence type="ECO:0000256" key="1">
    <source>
        <dbReference type="PROSITE-ProRule" id="PRU00047"/>
    </source>
</evidence>
<dbReference type="Pfam" id="PF00098">
    <property type="entry name" value="zf-CCHC"/>
    <property type="match status" value="2"/>
</dbReference>
<feature type="compositionally biased region" description="Acidic residues" evidence="3">
    <location>
        <begin position="552"/>
        <end position="564"/>
    </location>
</feature>
<dbReference type="InterPro" id="IPR001878">
    <property type="entry name" value="Znf_CCHC"/>
</dbReference>
<keyword evidence="6" id="KW-1185">Reference proteome</keyword>
<dbReference type="Gene3D" id="4.10.60.10">
    <property type="entry name" value="Zinc finger, CCHC-type"/>
    <property type="match status" value="2"/>
</dbReference>
<keyword evidence="1" id="KW-0862">Zinc</keyword>
<name>A0A9K3IGK7_HELAN</name>
<protein>
    <submittedName>
        <fullName evidence="5">Transcription factor interactor and regulator CCHC(Zn) family</fullName>
    </submittedName>
</protein>
<keyword evidence="2" id="KW-0175">Coiled coil</keyword>
<feature type="compositionally biased region" description="Polar residues" evidence="3">
    <location>
        <begin position="298"/>
        <end position="310"/>
    </location>
</feature>
<dbReference type="EMBL" id="MNCJ02000323">
    <property type="protein sequence ID" value="KAF5796509.1"/>
    <property type="molecule type" value="Genomic_DNA"/>
</dbReference>